<sequence>MASTALEPFRGEDDSAESGENFIHAFFRFTMEANDTKRLSIFKHFLYAGSVADQWYKALVPADLLTWATLEAAFLRRWPEVKAVVKGEEEYVEELMALKLKKEDLGKKVEVAGIEAWSHVAWANKIFKLAVGGKISGTKTYIAAVQRDLPDVIKDEVSSNHADWTVFTQAVKDIEIEYIKDGAKRIEEEADREKLMEEHIRLLESPTATIHTRLAQTSLNPPSSPTPPPCQNSNIARRPNISQIAPYRQATIPAPPLRRTTQVPLAYPAKPTEAEKTVLRTWLDELPHHPDTEVGLAAYELQRKEWARQYGLQTCIDHTKPYPLYPGTAGICTGECYRCATHGHPSNNCPALREQWLNPKETAWRRICGHHLGPFRHSAVWVNLVLPEFEEYNEYVNQYEGALDQGKAEGPSA</sequence>
<dbReference type="PROSITE" id="PS50158">
    <property type="entry name" value="ZF_CCHC"/>
    <property type="match status" value="1"/>
</dbReference>
<organism evidence="3 4">
    <name type="scientific">Jaapia argillacea MUCL 33604</name>
    <dbReference type="NCBI Taxonomy" id="933084"/>
    <lineage>
        <taxon>Eukaryota</taxon>
        <taxon>Fungi</taxon>
        <taxon>Dikarya</taxon>
        <taxon>Basidiomycota</taxon>
        <taxon>Agaricomycotina</taxon>
        <taxon>Agaricomycetes</taxon>
        <taxon>Agaricomycetidae</taxon>
        <taxon>Jaapiales</taxon>
        <taxon>Jaapiaceae</taxon>
        <taxon>Jaapia</taxon>
    </lineage>
</organism>
<protein>
    <recommendedName>
        <fullName evidence="2">CCHC-type domain-containing protein</fullName>
    </recommendedName>
</protein>
<dbReference type="AlphaFoldDB" id="A0A067PVV8"/>
<evidence type="ECO:0000259" key="2">
    <source>
        <dbReference type="PROSITE" id="PS50158"/>
    </source>
</evidence>
<evidence type="ECO:0000313" key="3">
    <source>
        <dbReference type="EMBL" id="KDQ58874.1"/>
    </source>
</evidence>
<evidence type="ECO:0000256" key="1">
    <source>
        <dbReference type="PROSITE-ProRule" id="PRU00047"/>
    </source>
</evidence>
<dbReference type="GO" id="GO:0003676">
    <property type="term" value="F:nucleic acid binding"/>
    <property type="evidence" value="ECO:0007669"/>
    <property type="project" value="InterPro"/>
</dbReference>
<keyword evidence="1" id="KW-0862">Zinc</keyword>
<dbReference type="InterPro" id="IPR001878">
    <property type="entry name" value="Znf_CCHC"/>
</dbReference>
<feature type="domain" description="CCHC-type" evidence="2">
    <location>
        <begin position="336"/>
        <end position="350"/>
    </location>
</feature>
<dbReference type="STRING" id="933084.A0A067PVV8"/>
<reference evidence="4" key="1">
    <citation type="journal article" date="2014" name="Proc. Natl. Acad. Sci. U.S.A.">
        <title>Extensive sampling of basidiomycete genomes demonstrates inadequacy of the white-rot/brown-rot paradigm for wood decay fungi.</title>
        <authorList>
            <person name="Riley R."/>
            <person name="Salamov A.A."/>
            <person name="Brown D.W."/>
            <person name="Nagy L.G."/>
            <person name="Floudas D."/>
            <person name="Held B.W."/>
            <person name="Levasseur A."/>
            <person name="Lombard V."/>
            <person name="Morin E."/>
            <person name="Otillar R."/>
            <person name="Lindquist E.A."/>
            <person name="Sun H."/>
            <person name="LaButti K.M."/>
            <person name="Schmutz J."/>
            <person name="Jabbour D."/>
            <person name="Luo H."/>
            <person name="Baker S.E."/>
            <person name="Pisabarro A.G."/>
            <person name="Walton J.D."/>
            <person name="Blanchette R.A."/>
            <person name="Henrissat B."/>
            <person name="Martin F."/>
            <person name="Cullen D."/>
            <person name="Hibbett D.S."/>
            <person name="Grigoriev I.V."/>
        </authorList>
    </citation>
    <scope>NUCLEOTIDE SEQUENCE [LARGE SCALE GENOMIC DNA]</scope>
    <source>
        <strain evidence="4">MUCL 33604</strain>
    </source>
</reference>
<dbReference type="InParanoid" id="A0A067PVV8"/>
<accession>A0A067PVV8</accession>
<gene>
    <name evidence="3" type="ORF">JAAARDRAFT_646577</name>
</gene>
<evidence type="ECO:0000313" key="4">
    <source>
        <dbReference type="Proteomes" id="UP000027265"/>
    </source>
</evidence>
<dbReference type="HOGENOM" id="CLU_037286_0_0_1"/>
<dbReference type="OrthoDB" id="2678560at2759"/>
<keyword evidence="4" id="KW-1185">Reference proteome</keyword>
<dbReference type="Proteomes" id="UP000027265">
    <property type="component" value="Unassembled WGS sequence"/>
</dbReference>
<keyword evidence="1" id="KW-0479">Metal-binding</keyword>
<dbReference type="GO" id="GO:0008270">
    <property type="term" value="F:zinc ion binding"/>
    <property type="evidence" value="ECO:0007669"/>
    <property type="project" value="UniProtKB-KW"/>
</dbReference>
<name>A0A067PVV8_9AGAM</name>
<proteinExistence type="predicted"/>
<keyword evidence="1" id="KW-0863">Zinc-finger</keyword>
<dbReference type="EMBL" id="KL197716">
    <property type="protein sequence ID" value="KDQ58874.1"/>
    <property type="molecule type" value="Genomic_DNA"/>
</dbReference>